<dbReference type="InterPro" id="IPR038955">
    <property type="entry name" value="PriA/CPL1_fungi"/>
</dbReference>
<dbReference type="Proteomes" id="UP000827549">
    <property type="component" value="Chromosome 1"/>
</dbReference>
<accession>A0AAF1BJ58</accession>
<name>A0AAF1BJ58_9TREE</name>
<keyword evidence="1" id="KW-0732">Signal</keyword>
<keyword evidence="3" id="KW-1185">Reference proteome</keyword>
<evidence type="ECO:0000313" key="3">
    <source>
        <dbReference type="Proteomes" id="UP000827549"/>
    </source>
</evidence>
<protein>
    <recommendedName>
        <fullName evidence="4">Extracellular membrane protein CFEM domain-containing protein</fullName>
    </recommendedName>
</protein>
<evidence type="ECO:0008006" key="4">
    <source>
        <dbReference type="Google" id="ProtNLM"/>
    </source>
</evidence>
<feature type="signal peptide" evidence="1">
    <location>
        <begin position="1"/>
        <end position="17"/>
    </location>
</feature>
<evidence type="ECO:0000313" key="2">
    <source>
        <dbReference type="EMBL" id="WOO77969.1"/>
    </source>
</evidence>
<feature type="chain" id="PRO_5042014785" description="Extracellular membrane protein CFEM domain-containing protein" evidence="1">
    <location>
        <begin position="18"/>
        <end position="259"/>
    </location>
</feature>
<dbReference type="RefSeq" id="XP_062624001.1">
    <property type="nucleotide sequence ID" value="XM_062768017.1"/>
</dbReference>
<sequence>MLSILLLAVLAARTVSAATFVVCTSTFAGTPTFKPAANNEACLSACGGFQWSYYAPGQCVCSNTGPSNGLTTYTPNSYFYKVVVVPTDACPRGGYIASKLVTSFSYAYCADSIIPNILDTPNQNNDFTTVQTPDQCFAQCQAKNYALLWANSGKSEGWKCACLKYYPVILPLIVNCQNKARFLFQHAPQVSGAIARRNRKPLAIDGAEAYCPPGLEPCKVPEGGYECLDVSSELNSCGGCLNGSMVPSNNQTVGLEATA</sequence>
<dbReference type="GeneID" id="87804776"/>
<evidence type="ECO:0000256" key="1">
    <source>
        <dbReference type="SAM" id="SignalP"/>
    </source>
</evidence>
<reference evidence="2" key="1">
    <citation type="submission" date="2023-10" db="EMBL/GenBank/DDBJ databases">
        <authorList>
            <person name="Noh H."/>
        </authorList>
    </citation>
    <scope>NUCLEOTIDE SEQUENCE</scope>
    <source>
        <strain evidence="2">DUCC4014</strain>
    </source>
</reference>
<dbReference type="PANTHER" id="PTHR35192">
    <property type="entry name" value="PROTEIN, PUTATIVE-RELATED"/>
    <property type="match status" value="1"/>
</dbReference>
<dbReference type="AlphaFoldDB" id="A0AAF1BJ58"/>
<gene>
    <name evidence="2" type="ORF">LOC62_01G001521</name>
</gene>
<organism evidence="2 3">
    <name type="scientific">Vanrija pseudolonga</name>
    <dbReference type="NCBI Taxonomy" id="143232"/>
    <lineage>
        <taxon>Eukaryota</taxon>
        <taxon>Fungi</taxon>
        <taxon>Dikarya</taxon>
        <taxon>Basidiomycota</taxon>
        <taxon>Agaricomycotina</taxon>
        <taxon>Tremellomycetes</taxon>
        <taxon>Trichosporonales</taxon>
        <taxon>Trichosporonaceae</taxon>
        <taxon>Vanrija</taxon>
    </lineage>
</organism>
<dbReference type="PANTHER" id="PTHR35192:SF2">
    <property type="entry name" value="APPLE DOMAIN-CONTAINING PROTEIN"/>
    <property type="match status" value="1"/>
</dbReference>
<dbReference type="EMBL" id="CP086714">
    <property type="protein sequence ID" value="WOO77969.1"/>
    <property type="molecule type" value="Genomic_DNA"/>
</dbReference>
<proteinExistence type="predicted"/>